<sequence>MGFFHEKGVRHRPAAAGGKEGHAVRGVGLQRSWDIPIEYYCFANLCRAAGVGAGMPGGPDRALDMKKAAILIGMRLRHGVDGLESKWRPDRD</sequence>
<dbReference type="Proteomes" id="UP001595999">
    <property type="component" value="Unassembled WGS sequence"/>
</dbReference>
<dbReference type="RefSeq" id="WP_231460845.1">
    <property type="nucleotide sequence ID" value="NZ_JAJOHW010000008.1"/>
</dbReference>
<keyword evidence="3" id="KW-1185">Reference proteome</keyword>
<evidence type="ECO:0000313" key="2">
    <source>
        <dbReference type="EMBL" id="MFC4492191.1"/>
    </source>
</evidence>
<protein>
    <submittedName>
        <fullName evidence="2">Uncharacterized protein</fullName>
    </submittedName>
</protein>
<comment type="caution">
    <text evidence="2">The sequence shown here is derived from an EMBL/GenBank/DDBJ whole genome shotgun (WGS) entry which is preliminary data.</text>
</comment>
<reference evidence="3" key="1">
    <citation type="journal article" date="2019" name="Int. J. Syst. Evol. Microbiol.">
        <title>The Global Catalogue of Microorganisms (GCM) 10K type strain sequencing project: providing services to taxonomists for standard genome sequencing and annotation.</title>
        <authorList>
            <consortium name="The Broad Institute Genomics Platform"/>
            <consortium name="The Broad Institute Genome Sequencing Center for Infectious Disease"/>
            <person name="Wu L."/>
            <person name="Ma J."/>
        </authorList>
    </citation>
    <scope>NUCLEOTIDE SEQUENCE [LARGE SCALE GENOMIC DNA]</scope>
    <source>
        <strain evidence="3">CGMCC 4.7608</strain>
    </source>
</reference>
<dbReference type="EMBL" id="JBHSEK010000022">
    <property type="protein sequence ID" value="MFC4492191.1"/>
    <property type="molecule type" value="Genomic_DNA"/>
</dbReference>
<organism evidence="2 3">
    <name type="scientific">Chromobacterium aquaticum</name>
    <dbReference type="NCBI Taxonomy" id="467180"/>
    <lineage>
        <taxon>Bacteria</taxon>
        <taxon>Pseudomonadati</taxon>
        <taxon>Pseudomonadota</taxon>
        <taxon>Betaproteobacteria</taxon>
        <taxon>Neisseriales</taxon>
        <taxon>Chromobacteriaceae</taxon>
        <taxon>Chromobacterium</taxon>
    </lineage>
</organism>
<gene>
    <name evidence="2" type="ORF">ACFO0R_21480</name>
</gene>
<evidence type="ECO:0000256" key="1">
    <source>
        <dbReference type="SAM" id="MobiDB-lite"/>
    </source>
</evidence>
<evidence type="ECO:0000313" key="3">
    <source>
        <dbReference type="Proteomes" id="UP001595999"/>
    </source>
</evidence>
<accession>A0ABV9A3D9</accession>
<proteinExistence type="predicted"/>
<feature type="region of interest" description="Disordered" evidence="1">
    <location>
        <begin position="1"/>
        <end position="21"/>
    </location>
</feature>
<name>A0ABV9A3D9_9NEIS</name>